<name>A0AAD9WQH4_9ROSI</name>
<dbReference type="Pfam" id="PF10551">
    <property type="entry name" value="MULE"/>
    <property type="match status" value="1"/>
</dbReference>
<dbReference type="PANTHER" id="PTHR31973:SF199">
    <property type="entry name" value="SWIM-TYPE DOMAIN-CONTAINING PROTEIN"/>
    <property type="match status" value="1"/>
</dbReference>
<sequence length="129" mass="14731">MIWGSVKEQYSKIWEYGEEIRRMNPGSTVVIKCSEGDGDGNPRFERLYICLAALKKGWKEGCRPILGLDGFFIKRFHTGQLLTTIGVDPNNQMYPVAYALVESECRDTWSWFLKLLGDDLMLNNAYGVV</sequence>
<dbReference type="AlphaFoldDB" id="A0AAD9WQH4"/>
<organism evidence="2 3">
    <name type="scientific">Dipteronia dyeriana</name>
    <dbReference type="NCBI Taxonomy" id="168575"/>
    <lineage>
        <taxon>Eukaryota</taxon>
        <taxon>Viridiplantae</taxon>
        <taxon>Streptophyta</taxon>
        <taxon>Embryophyta</taxon>
        <taxon>Tracheophyta</taxon>
        <taxon>Spermatophyta</taxon>
        <taxon>Magnoliopsida</taxon>
        <taxon>eudicotyledons</taxon>
        <taxon>Gunneridae</taxon>
        <taxon>Pentapetalae</taxon>
        <taxon>rosids</taxon>
        <taxon>malvids</taxon>
        <taxon>Sapindales</taxon>
        <taxon>Sapindaceae</taxon>
        <taxon>Hippocastanoideae</taxon>
        <taxon>Acereae</taxon>
        <taxon>Dipteronia</taxon>
    </lineage>
</organism>
<evidence type="ECO:0000313" key="2">
    <source>
        <dbReference type="EMBL" id="KAK2638658.1"/>
    </source>
</evidence>
<reference evidence="2" key="1">
    <citation type="journal article" date="2023" name="Plant J.">
        <title>Genome sequences and population genomics provide insights into the demographic history, inbreeding, and mutation load of two 'living fossil' tree species of Dipteronia.</title>
        <authorList>
            <person name="Feng Y."/>
            <person name="Comes H.P."/>
            <person name="Chen J."/>
            <person name="Zhu S."/>
            <person name="Lu R."/>
            <person name="Zhang X."/>
            <person name="Li P."/>
            <person name="Qiu J."/>
            <person name="Olsen K.M."/>
            <person name="Qiu Y."/>
        </authorList>
    </citation>
    <scope>NUCLEOTIDE SEQUENCE</scope>
    <source>
        <strain evidence="2">KIB01</strain>
    </source>
</reference>
<dbReference type="InterPro" id="IPR018289">
    <property type="entry name" value="MULE_transposase_dom"/>
</dbReference>
<evidence type="ECO:0000259" key="1">
    <source>
        <dbReference type="Pfam" id="PF10551"/>
    </source>
</evidence>
<comment type="caution">
    <text evidence="2">The sequence shown here is derived from an EMBL/GenBank/DDBJ whole genome shotgun (WGS) entry which is preliminary data.</text>
</comment>
<dbReference type="PANTHER" id="PTHR31973">
    <property type="entry name" value="POLYPROTEIN, PUTATIVE-RELATED"/>
    <property type="match status" value="1"/>
</dbReference>
<evidence type="ECO:0000313" key="3">
    <source>
        <dbReference type="Proteomes" id="UP001280121"/>
    </source>
</evidence>
<accession>A0AAD9WQH4</accession>
<keyword evidence="3" id="KW-1185">Reference proteome</keyword>
<dbReference type="EMBL" id="JANJYI010000008">
    <property type="protein sequence ID" value="KAK2638658.1"/>
    <property type="molecule type" value="Genomic_DNA"/>
</dbReference>
<proteinExistence type="predicted"/>
<gene>
    <name evidence="2" type="ORF">Ddye_026453</name>
</gene>
<dbReference type="Proteomes" id="UP001280121">
    <property type="component" value="Unassembled WGS sequence"/>
</dbReference>
<protein>
    <recommendedName>
        <fullName evidence="1">MULE transposase domain-containing protein</fullName>
    </recommendedName>
</protein>
<feature type="domain" description="MULE transposase" evidence="1">
    <location>
        <begin position="66"/>
        <end position="114"/>
    </location>
</feature>